<sequence>MPKRWKDTLVVLIPKVQGAELPSQFRPISLCTTIYKVIAKILINRVKDVLSSLISQEQGAFVPGRGIADNCLIAQEIMQRLAPSESSTGYMSVKVDMEQAYDRMRWDFLQKMLQHFGFLDTWSRWALACVESPRFALMINGQKSSWIEATCGFQQGCPLSLYLFIFCSELLSLLINQQQNRDDLLGIRTAAHGPLITHLIFANDILMFAPATCKAVRALNNIFDVYSNWSGQKINKAKSSICFSKKMKRSRKHMIANKWGFRTQAEGKYLGIPLISRRPIKADFQHIIDSVRGRISSWGTRYLFLAGRVTLINSVLTSIPIFSLSHTFVLGNVMTEIEKLIRRFL</sequence>
<dbReference type="PROSITE" id="PS50878">
    <property type="entry name" value="RT_POL"/>
    <property type="match status" value="1"/>
</dbReference>
<gene>
    <name evidence="2" type="ORF">AXF42_Ash009005</name>
</gene>
<dbReference type="PANTHER" id="PTHR33116">
    <property type="entry name" value="REVERSE TRANSCRIPTASE ZINC-BINDING DOMAIN-CONTAINING PROTEIN-RELATED-RELATED"/>
    <property type="match status" value="1"/>
</dbReference>
<keyword evidence="3" id="KW-1185">Reference proteome</keyword>
<dbReference type="STRING" id="1088818.A0A2I0AD89"/>
<organism evidence="2 3">
    <name type="scientific">Apostasia shenzhenica</name>
    <dbReference type="NCBI Taxonomy" id="1088818"/>
    <lineage>
        <taxon>Eukaryota</taxon>
        <taxon>Viridiplantae</taxon>
        <taxon>Streptophyta</taxon>
        <taxon>Embryophyta</taxon>
        <taxon>Tracheophyta</taxon>
        <taxon>Spermatophyta</taxon>
        <taxon>Magnoliopsida</taxon>
        <taxon>Liliopsida</taxon>
        <taxon>Asparagales</taxon>
        <taxon>Orchidaceae</taxon>
        <taxon>Apostasioideae</taxon>
        <taxon>Apostasia</taxon>
    </lineage>
</organism>
<evidence type="ECO:0000313" key="2">
    <source>
        <dbReference type="EMBL" id="PKA53509.1"/>
    </source>
</evidence>
<evidence type="ECO:0000259" key="1">
    <source>
        <dbReference type="PROSITE" id="PS50878"/>
    </source>
</evidence>
<dbReference type="OrthoDB" id="784000at2759"/>
<feature type="domain" description="Reverse transcriptase" evidence="1">
    <location>
        <begin position="1"/>
        <end position="274"/>
    </location>
</feature>
<name>A0A2I0AD89_9ASPA</name>
<reference evidence="2 3" key="1">
    <citation type="journal article" date="2017" name="Nature">
        <title>The Apostasia genome and the evolution of orchids.</title>
        <authorList>
            <person name="Zhang G.Q."/>
            <person name="Liu K.W."/>
            <person name="Li Z."/>
            <person name="Lohaus R."/>
            <person name="Hsiao Y.Y."/>
            <person name="Niu S.C."/>
            <person name="Wang J.Y."/>
            <person name="Lin Y.C."/>
            <person name="Xu Q."/>
            <person name="Chen L.J."/>
            <person name="Yoshida K."/>
            <person name="Fujiwara S."/>
            <person name="Wang Z.W."/>
            <person name="Zhang Y.Q."/>
            <person name="Mitsuda N."/>
            <person name="Wang M."/>
            <person name="Liu G.H."/>
            <person name="Pecoraro L."/>
            <person name="Huang H.X."/>
            <person name="Xiao X.J."/>
            <person name="Lin M."/>
            <person name="Wu X.Y."/>
            <person name="Wu W.L."/>
            <person name="Chen Y.Y."/>
            <person name="Chang S.B."/>
            <person name="Sakamoto S."/>
            <person name="Ohme-Takagi M."/>
            <person name="Yagi M."/>
            <person name="Zeng S.J."/>
            <person name="Shen C.Y."/>
            <person name="Yeh C.M."/>
            <person name="Luo Y.B."/>
            <person name="Tsai W.C."/>
            <person name="Van de Peer Y."/>
            <person name="Liu Z.J."/>
        </authorList>
    </citation>
    <scope>NUCLEOTIDE SEQUENCE [LARGE SCALE GENOMIC DNA]</scope>
    <source>
        <strain evidence="3">cv. Shenzhen</strain>
        <tissue evidence="2">Stem</tissue>
    </source>
</reference>
<proteinExistence type="predicted"/>
<accession>A0A2I0AD89</accession>
<dbReference type="PANTHER" id="PTHR33116:SF78">
    <property type="entry name" value="OS12G0587133 PROTEIN"/>
    <property type="match status" value="1"/>
</dbReference>
<dbReference type="InterPro" id="IPR000477">
    <property type="entry name" value="RT_dom"/>
</dbReference>
<dbReference type="Proteomes" id="UP000236161">
    <property type="component" value="Unassembled WGS sequence"/>
</dbReference>
<dbReference type="Pfam" id="PF00078">
    <property type="entry name" value="RVT_1"/>
    <property type="match status" value="1"/>
</dbReference>
<dbReference type="AlphaFoldDB" id="A0A2I0AD89"/>
<dbReference type="EMBL" id="KZ451993">
    <property type="protein sequence ID" value="PKA53509.1"/>
    <property type="molecule type" value="Genomic_DNA"/>
</dbReference>
<dbReference type="CDD" id="cd01650">
    <property type="entry name" value="RT_nLTR_like"/>
    <property type="match status" value="1"/>
</dbReference>
<protein>
    <submittedName>
        <fullName evidence="2">Putative mitochondrial protein</fullName>
    </submittedName>
</protein>
<evidence type="ECO:0000313" key="3">
    <source>
        <dbReference type="Proteomes" id="UP000236161"/>
    </source>
</evidence>